<gene>
    <name evidence="1" type="ORF">B1A_04193</name>
</gene>
<name>T1C281_9ZZZZ</name>
<reference evidence="1" key="2">
    <citation type="journal article" date="2014" name="ISME J.">
        <title>Microbial stratification in low pH oxic and suboxic macroscopic growths along an acid mine drainage.</title>
        <authorList>
            <person name="Mendez-Garcia C."/>
            <person name="Mesa V."/>
            <person name="Sprenger R.R."/>
            <person name="Richter M."/>
            <person name="Diez M.S."/>
            <person name="Solano J."/>
            <person name="Bargiela R."/>
            <person name="Golyshina O.V."/>
            <person name="Manteca A."/>
            <person name="Ramos J.L."/>
            <person name="Gallego J.R."/>
            <person name="Llorente I."/>
            <person name="Martins Dos Santos V.A."/>
            <person name="Jensen O.N."/>
            <person name="Pelaez A.I."/>
            <person name="Sanchez J."/>
            <person name="Ferrer M."/>
        </authorList>
    </citation>
    <scope>NUCLEOTIDE SEQUENCE</scope>
</reference>
<reference evidence="1" key="1">
    <citation type="submission" date="2013-08" db="EMBL/GenBank/DDBJ databases">
        <authorList>
            <person name="Mendez C."/>
            <person name="Richter M."/>
            <person name="Ferrer M."/>
            <person name="Sanchez J."/>
        </authorList>
    </citation>
    <scope>NUCLEOTIDE SEQUENCE</scope>
</reference>
<accession>T1C281</accession>
<dbReference type="AlphaFoldDB" id="T1C281"/>
<sequence length="76" mass="8643">MDYAANLALFLLDKTGTIFGIWNGRLTASEQRNLFGRFVGKGKIIIDGERETICNRVKVCFGLDYDDRNITAWRAL</sequence>
<dbReference type="EMBL" id="AUZX01003039">
    <property type="protein sequence ID" value="EQD75003.1"/>
    <property type="molecule type" value="Genomic_DNA"/>
</dbReference>
<protein>
    <submittedName>
        <fullName evidence="1">Uncharacterized protein</fullName>
    </submittedName>
</protein>
<proteinExistence type="predicted"/>
<comment type="caution">
    <text evidence="1">The sequence shown here is derived from an EMBL/GenBank/DDBJ whole genome shotgun (WGS) entry which is preliminary data.</text>
</comment>
<organism evidence="1">
    <name type="scientific">mine drainage metagenome</name>
    <dbReference type="NCBI Taxonomy" id="410659"/>
    <lineage>
        <taxon>unclassified sequences</taxon>
        <taxon>metagenomes</taxon>
        <taxon>ecological metagenomes</taxon>
    </lineage>
</organism>
<evidence type="ECO:0000313" key="1">
    <source>
        <dbReference type="EMBL" id="EQD75003.1"/>
    </source>
</evidence>